<accession>B8BKN2</accession>
<feature type="transmembrane region" description="Helical" evidence="1">
    <location>
        <begin position="216"/>
        <end position="235"/>
    </location>
</feature>
<reference evidence="2 3" key="1">
    <citation type="journal article" date="2005" name="PLoS Biol.">
        <title>The genomes of Oryza sativa: a history of duplications.</title>
        <authorList>
            <person name="Yu J."/>
            <person name="Wang J."/>
            <person name="Lin W."/>
            <person name="Li S."/>
            <person name="Li H."/>
            <person name="Zhou J."/>
            <person name="Ni P."/>
            <person name="Dong W."/>
            <person name="Hu S."/>
            <person name="Zeng C."/>
            <person name="Zhang J."/>
            <person name="Zhang Y."/>
            <person name="Li R."/>
            <person name="Xu Z."/>
            <person name="Li S."/>
            <person name="Li X."/>
            <person name="Zheng H."/>
            <person name="Cong L."/>
            <person name="Lin L."/>
            <person name="Yin J."/>
            <person name="Geng J."/>
            <person name="Li G."/>
            <person name="Shi J."/>
            <person name="Liu J."/>
            <person name="Lv H."/>
            <person name="Li J."/>
            <person name="Wang J."/>
            <person name="Deng Y."/>
            <person name="Ran L."/>
            <person name="Shi X."/>
            <person name="Wang X."/>
            <person name="Wu Q."/>
            <person name="Li C."/>
            <person name="Ren X."/>
            <person name="Wang J."/>
            <person name="Wang X."/>
            <person name="Li D."/>
            <person name="Liu D."/>
            <person name="Zhang X."/>
            <person name="Ji Z."/>
            <person name="Zhao W."/>
            <person name="Sun Y."/>
            <person name="Zhang Z."/>
            <person name="Bao J."/>
            <person name="Han Y."/>
            <person name="Dong L."/>
            <person name="Ji J."/>
            <person name="Chen P."/>
            <person name="Wu S."/>
            <person name="Liu J."/>
            <person name="Xiao Y."/>
            <person name="Bu D."/>
            <person name="Tan J."/>
            <person name="Yang L."/>
            <person name="Ye C."/>
            <person name="Zhang J."/>
            <person name="Xu J."/>
            <person name="Zhou Y."/>
            <person name="Yu Y."/>
            <person name="Zhang B."/>
            <person name="Zhuang S."/>
            <person name="Wei H."/>
            <person name="Liu B."/>
            <person name="Lei M."/>
            <person name="Yu H."/>
            <person name="Li Y."/>
            <person name="Xu H."/>
            <person name="Wei S."/>
            <person name="He X."/>
            <person name="Fang L."/>
            <person name="Zhang Z."/>
            <person name="Zhang Y."/>
            <person name="Huang X."/>
            <person name="Su Z."/>
            <person name="Tong W."/>
            <person name="Li J."/>
            <person name="Tong Z."/>
            <person name="Li S."/>
            <person name="Ye J."/>
            <person name="Wang L."/>
            <person name="Fang L."/>
            <person name="Lei T."/>
            <person name="Chen C."/>
            <person name="Chen H."/>
            <person name="Xu Z."/>
            <person name="Li H."/>
            <person name="Huang H."/>
            <person name="Zhang F."/>
            <person name="Xu H."/>
            <person name="Li N."/>
            <person name="Zhao C."/>
            <person name="Li S."/>
            <person name="Dong L."/>
            <person name="Huang Y."/>
            <person name="Li L."/>
            <person name="Xi Y."/>
            <person name="Qi Q."/>
            <person name="Li W."/>
            <person name="Zhang B."/>
            <person name="Hu W."/>
            <person name="Zhang Y."/>
            <person name="Tian X."/>
            <person name="Jiao Y."/>
            <person name="Liang X."/>
            <person name="Jin J."/>
            <person name="Gao L."/>
            <person name="Zheng W."/>
            <person name="Hao B."/>
            <person name="Liu S."/>
            <person name="Wang W."/>
            <person name="Yuan L."/>
            <person name="Cao M."/>
            <person name="McDermott J."/>
            <person name="Samudrala R."/>
            <person name="Wang J."/>
            <person name="Wong G.K."/>
            <person name="Yang H."/>
        </authorList>
    </citation>
    <scope>NUCLEOTIDE SEQUENCE [LARGE SCALE GENOMIC DNA]</scope>
    <source>
        <strain evidence="3">cv. 93-11</strain>
    </source>
</reference>
<evidence type="ECO:0000313" key="3">
    <source>
        <dbReference type="Proteomes" id="UP000007015"/>
    </source>
</evidence>
<name>B8BKN2_ORYSI</name>
<evidence type="ECO:0000313" key="2">
    <source>
        <dbReference type="EMBL" id="EEC68218.1"/>
    </source>
</evidence>
<dbReference type="EMBL" id="CM000136">
    <property type="protein sequence ID" value="EEC68218.1"/>
    <property type="molecule type" value="Genomic_DNA"/>
</dbReference>
<dbReference type="PANTHER" id="PTHR33115:SF25">
    <property type="entry name" value="CONDENSIN COMPLEX SUBUNIT 1 C-TERMINAL DOMAIN-CONTAINING PROTEIN"/>
    <property type="match status" value="1"/>
</dbReference>
<dbReference type="InterPro" id="IPR016024">
    <property type="entry name" value="ARM-type_fold"/>
</dbReference>
<dbReference type="PANTHER" id="PTHR33115">
    <property type="entry name" value="ARM REPEAT SUPERFAMILY PROTEIN"/>
    <property type="match status" value="1"/>
</dbReference>
<sequence length="836" mass="94396">MAAAVGEEDDDPFGVNSINERPEVRFINRYVLLQTCVLMAVRGLAFLALTWSTVVLLGGFVTLLQEKDFWYLTVISLIQSSRIFCLLMFPCKAYKSNESLFYNRIFNVLADEQYLYFLNLLVGPVIRAFGGGRKNRRVISIWQLGWKSSGEANSLVKGLMFKLMTTVLLIPLSLLVLHPLLVLYWCIIVPATRLSQQDYGQGDGDSSKANLKPATMIFYSLALAQGTLYMLWFILNAGNAMMVRVVASKCDFEKSWGRKSVDQYLSDTKFKCLKDPSSIKDMNLIKFAAGLLDSDSEDDYITGARMLVSFIQKQKLPVKLLIRSSRIRTQKLITMLGWTDPADREIRMLAAIIVGHVASNINLSQFPGALQSIGSLLDPRDDLSFYDQDDQHDHDKGMGRCQLLVQGLLVIERLTCDHNNCILICRDHCLLSHIRYAIRLRKKVTFPDMCPVWPKMLKSSLRAMAYLIAGVTEVELETLESIFNELPLGMIMGHKRFPDIMIPTIALYANLLYYRDTTFPSEHFVETMLPVFLSCTDIEQGEEITSVWTKVGVLAGASLAKLLLKSEDSVIRDDIMKGEQVFDGLTKLLTAPNTTIRENAAEILQHVYFHDYTHRLSLTEKLVAELFRTNSQMGTQAQSGALAITVEAEHDGVKQFLGDNAQTSSLNRLEHEEQSNYTELQTTLLHVLASTTEHGTDCLANVIQKIAPGDGLSRFVGMLKSLVEKHSRVVTEDGLIIIKATAWLIMWMLRRSEFVQEIRQQKIVEALSEATKIVSRTSLTKKKQPASDLDIWKLLGYNIYYKRFASNIRLSSRLSSLVEDAQDELVRQQEVTVQVD</sequence>
<protein>
    <submittedName>
        <fullName evidence="2">Uncharacterized protein</fullName>
    </submittedName>
</protein>
<proteinExistence type="predicted"/>
<feature type="transmembrane region" description="Helical" evidence="1">
    <location>
        <begin position="167"/>
        <end position="191"/>
    </location>
</feature>
<evidence type="ECO:0000256" key="1">
    <source>
        <dbReference type="SAM" id="Phobius"/>
    </source>
</evidence>
<dbReference type="Proteomes" id="UP000007015">
    <property type="component" value="Chromosome 11"/>
</dbReference>
<dbReference type="SUPFAM" id="SSF48371">
    <property type="entry name" value="ARM repeat"/>
    <property type="match status" value="1"/>
</dbReference>
<dbReference type="HOGENOM" id="CLU_376598_0_0_1"/>
<dbReference type="OMA" id="LLMFPCK"/>
<dbReference type="STRING" id="39946.B8BKN2"/>
<dbReference type="Gramene" id="BGIOSGA035314-TA">
    <property type="protein sequence ID" value="BGIOSGA035314-PA"/>
    <property type="gene ID" value="BGIOSGA035314"/>
</dbReference>
<dbReference type="InterPro" id="IPR011989">
    <property type="entry name" value="ARM-like"/>
</dbReference>
<organism evidence="2 3">
    <name type="scientific">Oryza sativa subsp. indica</name>
    <name type="common">Rice</name>
    <dbReference type="NCBI Taxonomy" id="39946"/>
    <lineage>
        <taxon>Eukaryota</taxon>
        <taxon>Viridiplantae</taxon>
        <taxon>Streptophyta</taxon>
        <taxon>Embryophyta</taxon>
        <taxon>Tracheophyta</taxon>
        <taxon>Spermatophyta</taxon>
        <taxon>Magnoliopsida</taxon>
        <taxon>Liliopsida</taxon>
        <taxon>Poales</taxon>
        <taxon>Poaceae</taxon>
        <taxon>BOP clade</taxon>
        <taxon>Oryzoideae</taxon>
        <taxon>Oryzeae</taxon>
        <taxon>Oryzinae</taxon>
        <taxon>Oryza</taxon>
        <taxon>Oryza sativa</taxon>
    </lineage>
</organism>
<feature type="transmembrane region" description="Helical" evidence="1">
    <location>
        <begin position="69"/>
        <end position="89"/>
    </location>
</feature>
<dbReference type="Gene3D" id="1.25.10.10">
    <property type="entry name" value="Leucine-rich Repeat Variant"/>
    <property type="match status" value="1"/>
</dbReference>
<dbReference type="AlphaFoldDB" id="B8BKN2"/>
<keyword evidence="1" id="KW-0472">Membrane</keyword>
<keyword evidence="1" id="KW-0812">Transmembrane</keyword>
<keyword evidence="3" id="KW-1185">Reference proteome</keyword>
<gene>
    <name evidence="2" type="ORF">OsI_36208</name>
</gene>
<keyword evidence="1" id="KW-1133">Transmembrane helix</keyword>
<feature type="transmembrane region" description="Helical" evidence="1">
    <location>
        <begin position="30"/>
        <end position="63"/>
    </location>
</feature>